<dbReference type="AlphaFoldDB" id="A0A7W6CY15"/>
<proteinExistence type="predicted"/>
<dbReference type="EMBL" id="JACIDW010000034">
    <property type="protein sequence ID" value="MBB3967173.1"/>
    <property type="molecule type" value="Genomic_DNA"/>
</dbReference>
<accession>A0A7W6CY15</accession>
<evidence type="ECO:0000313" key="2">
    <source>
        <dbReference type="Proteomes" id="UP000582090"/>
    </source>
</evidence>
<protein>
    <submittedName>
        <fullName evidence="1">Uncharacterized protein</fullName>
    </submittedName>
</protein>
<dbReference type="RefSeq" id="WP_183902596.1">
    <property type="nucleotide sequence ID" value="NZ_JACIDW010000034.1"/>
</dbReference>
<sequence length="89" mass="9888">MSFIIDIREHVLSQIDDLLAKSAAAGERLQRIADQMADRAMLRTIYGISNDELDSVISDNHRQALENLLVIGEQLEQAAVEAGIFPKKP</sequence>
<name>A0A7W6CY15_9HYPH</name>
<dbReference type="Proteomes" id="UP000582090">
    <property type="component" value="Unassembled WGS sequence"/>
</dbReference>
<reference evidence="1 2" key="1">
    <citation type="submission" date="2020-08" db="EMBL/GenBank/DDBJ databases">
        <title>Genomic Encyclopedia of Type Strains, Phase IV (KMG-IV): sequencing the most valuable type-strain genomes for metagenomic binning, comparative biology and taxonomic classification.</title>
        <authorList>
            <person name="Goeker M."/>
        </authorList>
    </citation>
    <scope>NUCLEOTIDE SEQUENCE [LARGE SCALE GENOMIC DNA]</scope>
    <source>
        <strain evidence="1 2">DSM 26575</strain>
    </source>
</reference>
<evidence type="ECO:0000313" key="1">
    <source>
        <dbReference type="EMBL" id="MBB3967173.1"/>
    </source>
</evidence>
<comment type="caution">
    <text evidence="1">The sequence shown here is derived from an EMBL/GenBank/DDBJ whole genome shotgun (WGS) entry which is preliminary data.</text>
</comment>
<keyword evidence="2" id="KW-1185">Reference proteome</keyword>
<organism evidence="1 2">
    <name type="scientific">Rhizobium metallidurans</name>
    <dbReference type="NCBI Taxonomy" id="1265931"/>
    <lineage>
        <taxon>Bacteria</taxon>
        <taxon>Pseudomonadati</taxon>
        <taxon>Pseudomonadota</taxon>
        <taxon>Alphaproteobacteria</taxon>
        <taxon>Hyphomicrobiales</taxon>
        <taxon>Rhizobiaceae</taxon>
        <taxon>Rhizobium/Agrobacterium group</taxon>
        <taxon>Rhizobium</taxon>
    </lineage>
</organism>
<gene>
    <name evidence="1" type="ORF">GGQ67_004870</name>
</gene>